<evidence type="ECO:0000259" key="1">
    <source>
        <dbReference type="Pfam" id="PF08325"/>
    </source>
</evidence>
<protein>
    <recommendedName>
        <fullName evidence="1">WLM domain-containing protein</fullName>
    </recommendedName>
</protein>
<dbReference type="AlphaFoldDB" id="A0A6C0KT26"/>
<reference evidence="2" key="1">
    <citation type="journal article" date="2020" name="Nature">
        <title>Giant virus diversity and host interactions through global metagenomics.</title>
        <authorList>
            <person name="Schulz F."/>
            <person name="Roux S."/>
            <person name="Paez-Espino D."/>
            <person name="Jungbluth S."/>
            <person name="Walsh D.A."/>
            <person name="Denef V.J."/>
            <person name="McMahon K.D."/>
            <person name="Konstantinidis K.T."/>
            <person name="Eloe-Fadrosh E.A."/>
            <person name="Kyrpides N.C."/>
            <person name="Woyke T."/>
        </authorList>
    </citation>
    <scope>NUCLEOTIDE SEQUENCE</scope>
    <source>
        <strain evidence="2">GVMAG-S-3300013093-109</strain>
    </source>
</reference>
<dbReference type="EMBL" id="MN740972">
    <property type="protein sequence ID" value="QHU20759.1"/>
    <property type="molecule type" value="Genomic_DNA"/>
</dbReference>
<evidence type="ECO:0000313" key="2">
    <source>
        <dbReference type="EMBL" id="QHU20759.1"/>
    </source>
</evidence>
<dbReference type="InterPro" id="IPR013536">
    <property type="entry name" value="WLM_dom"/>
</dbReference>
<sequence length="207" mass="23418">MSFLDTASNLFKSILGGGNYPSTYVTSTVDGKSYKVRDMPDKQKAANLMASLRIRLVKLCDALEKKYPDKEQVKMMVKNFRSDPERFIEATPDSDHTSSTVNKGESINMCLRQREGPNESLVDENVMMFVALHEFAHICTKSVGHDADFWNNFGWLLKEAEALNLYRYTDFSAHPVSYCGVYITDSPRYDPAKDGTNMQIGTISKRT</sequence>
<name>A0A6C0KT26_9ZZZZ</name>
<dbReference type="Pfam" id="PF08325">
    <property type="entry name" value="WLM"/>
    <property type="match status" value="1"/>
</dbReference>
<proteinExistence type="predicted"/>
<feature type="domain" description="WLM" evidence="1">
    <location>
        <begin position="100"/>
        <end position="168"/>
    </location>
</feature>
<accession>A0A6C0KT26</accession>
<organism evidence="2">
    <name type="scientific">viral metagenome</name>
    <dbReference type="NCBI Taxonomy" id="1070528"/>
    <lineage>
        <taxon>unclassified sequences</taxon>
        <taxon>metagenomes</taxon>
        <taxon>organismal metagenomes</taxon>
    </lineage>
</organism>